<dbReference type="RefSeq" id="WP_387985442.1">
    <property type="nucleotide sequence ID" value="NZ_JBHSGR010000001.1"/>
</dbReference>
<gene>
    <name evidence="1" type="ORF">ACFO3M_01530</name>
</gene>
<proteinExistence type="predicted"/>
<sequence>MVRTEVDVAGLFHLEQPGGSAAETCGPLVSYPLARSRFVQDFSRRATLFDGTRMSAVAPPAPQAIVSSSTGRHVLVPGSSLTFGRAASSDLRIGHVPEDLRVPRSVGRLECRPDGVLIHNLSDKRTLLVETFPGPGFEIPPLMLMGTMPHDLVTIVVRGEGGRRHTIRVDTTGLSASPRRPAAAATVDATVGYRRIPELSERQRELLCALCLPPSLGWNGRTSTPTYAEMEQILRERGVAVSAKRIRNALDDLRYVLAHEHGVADIQGESADRPAGGKQSFLPQLAQWARLSDNVTDDELDEFDRRAV</sequence>
<dbReference type="EMBL" id="JBHSGR010000001">
    <property type="protein sequence ID" value="MFC4692060.1"/>
    <property type="molecule type" value="Genomic_DNA"/>
</dbReference>
<name>A0ABV9LEW3_9ACTN</name>
<accession>A0ABV9LEW3</accession>
<dbReference type="Proteomes" id="UP001596025">
    <property type="component" value="Unassembled WGS sequence"/>
</dbReference>
<evidence type="ECO:0000313" key="2">
    <source>
        <dbReference type="Proteomes" id="UP001596025"/>
    </source>
</evidence>
<reference evidence="2" key="1">
    <citation type="journal article" date="2019" name="Int. J. Syst. Evol. Microbiol.">
        <title>The Global Catalogue of Microorganisms (GCM) 10K type strain sequencing project: providing services to taxonomists for standard genome sequencing and annotation.</title>
        <authorList>
            <consortium name="The Broad Institute Genomics Platform"/>
            <consortium name="The Broad Institute Genome Sequencing Center for Infectious Disease"/>
            <person name="Wu L."/>
            <person name="Ma J."/>
        </authorList>
    </citation>
    <scope>NUCLEOTIDE SEQUENCE [LARGE SCALE GENOMIC DNA]</scope>
    <source>
        <strain evidence="2">CCUG 62763</strain>
    </source>
</reference>
<organism evidence="1 2">
    <name type="scientific">Geodermatophilus arenarius</name>
    <dbReference type="NCBI Taxonomy" id="1137990"/>
    <lineage>
        <taxon>Bacteria</taxon>
        <taxon>Bacillati</taxon>
        <taxon>Actinomycetota</taxon>
        <taxon>Actinomycetes</taxon>
        <taxon>Geodermatophilales</taxon>
        <taxon>Geodermatophilaceae</taxon>
        <taxon>Geodermatophilus</taxon>
    </lineage>
</organism>
<comment type="caution">
    <text evidence="1">The sequence shown here is derived from an EMBL/GenBank/DDBJ whole genome shotgun (WGS) entry which is preliminary data.</text>
</comment>
<protein>
    <recommendedName>
        <fullName evidence="3">FHA domain-containing protein</fullName>
    </recommendedName>
</protein>
<evidence type="ECO:0000313" key="1">
    <source>
        <dbReference type="EMBL" id="MFC4692060.1"/>
    </source>
</evidence>
<evidence type="ECO:0008006" key="3">
    <source>
        <dbReference type="Google" id="ProtNLM"/>
    </source>
</evidence>
<keyword evidence="2" id="KW-1185">Reference proteome</keyword>